<dbReference type="PANTHER" id="PTHR42711:SF5">
    <property type="entry name" value="ABC TRANSPORTER ATP-BINDING PROTEIN NATA"/>
    <property type="match status" value="1"/>
</dbReference>
<evidence type="ECO:0000313" key="10">
    <source>
        <dbReference type="Proteomes" id="UP000671828"/>
    </source>
</evidence>
<dbReference type="InterPro" id="IPR003593">
    <property type="entry name" value="AAA+_ATPase"/>
</dbReference>
<dbReference type="Proteomes" id="UP000671828">
    <property type="component" value="Chromosome"/>
</dbReference>
<proteinExistence type="inferred from homology"/>
<reference evidence="8 11" key="1">
    <citation type="submission" date="2021-01" db="EMBL/GenBank/DDBJ databases">
        <title>Sequencing the genomes of 1000 actinobacteria strains.</title>
        <authorList>
            <person name="Klenk H.-P."/>
        </authorList>
    </citation>
    <scope>NUCLEOTIDE SEQUENCE [LARGE SCALE GENOMIC DNA]</scope>
    <source>
        <strain evidence="8 11">DSM 44581</strain>
    </source>
</reference>
<comment type="similarity">
    <text evidence="2">Belongs to the ABC transporter superfamily.</text>
</comment>
<dbReference type="InterPro" id="IPR027417">
    <property type="entry name" value="P-loop_NTPase"/>
</dbReference>
<dbReference type="GO" id="GO:0046677">
    <property type="term" value="P:response to antibiotic"/>
    <property type="evidence" value="ECO:0007669"/>
    <property type="project" value="UniProtKB-KW"/>
</dbReference>
<keyword evidence="3" id="KW-0813">Transport</keyword>
<evidence type="ECO:0000313" key="11">
    <source>
        <dbReference type="Proteomes" id="UP001195724"/>
    </source>
</evidence>
<keyword evidence="4" id="KW-0547">Nucleotide-binding</keyword>
<evidence type="ECO:0000256" key="5">
    <source>
        <dbReference type="ARBA" id="ARBA00022840"/>
    </source>
</evidence>
<dbReference type="GO" id="GO:0005886">
    <property type="term" value="C:plasma membrane"/>
    <property type="evidence" value="ECO:0007669"/>
    <property type="project" value="UniProtKB-SubCell"/>
</dbReference>
<dbReference type="SMART" id="SM00382">
    <property type="entry name" value="AAA"/>
    <property type="match status" value="1"/>
</dbReference>
<dbReference type="Proteomes" id="UP001195724">
    <property type="component" value="Unassembled WGS sequence"/>
</dbReference>
<dbReference type="EMBL" id="JAFBCL010000001">
    <property type="protein sequence ID" value="MBM7814477.1"/>
    <property type="molecule type" value="Genomic_DNA"/>
</dbReference>
<feature type="non-terminal residue" evidence="9">
    <location>
        <position position="314"/>
    </location>
</feature>
<evidence type="ECO:0000256" key="6">
    <source>
        <dbReference type="ARBA" id="ARBA00023251"/>
    </source>
</evidence>
<keyword evidence="5 9" id="KW-0067">ATP-binding</keyword>
<organism evidence="9 10">
    <name type="scientific">Saccharothrix algeriensis</name>
    <dbReference type="NCBI Taxonomy" id="173560"/>
    <lineage>
        <taxon>Bacteria</taxon>
        <taxon>Bacillati</taxon>
        <taxon>Actinomycetota</taxon>
        <taxon>Actinomycetes</taxon>
        <taxon>Pseudonocardiales</taxon>
        <taxon>Pseudonocardiaceae</taxon>
        <taxon>Saccharothrix</taxon>
    </lineage>
</organism>
<sequence>MDAVEVIGLGREYARRRQPPRTALSGFDLTVPVGEVHGLLGPNGAGKTTLCKILSTVLLPTSGTARVFGHDVVTGTKSVRPLVGIVFGGERGLYGRLTARQNLRYWSALYRQPRAVGRARTDRLLERLGLADRADERVETFSRGMKQRLHLARGLVGDPGLLILDEPTVGMDPVAARDFRSLVRELREEGRTVLITTHDMAEAEDVCDRVSLVDGGRLLATEDPRTIGGWLTKYERVVAEDVPPDAVRSLRAVPGVRAVSTQDRTTVVETDAQGAAGAAVQVLAGAGVTTMSTGRPSLADVYLHVIGDRGSAVR</sequence>
<evidence type="ECO:0000256" key="2">
    <source>
        <dbReference type="ARBA" id="ARBA00005417"/>
    </source>
</evidence>
<feature type="domain" description="ABC transporter" evidence="7">
    <location>
        <begin position="4"/>
        <end position="240"/>
    </location>
</feature>
<keyword evidence="6" id="KW-0046">Antibiotic resistance</keyword>
<evidence type="ECO:0000313" key="9">
    <source>
        <dbReference type="EMBL" id="QTR02776.1"/>
    </source>
</evidence>
<dbReference type="Pfam" id="PF00005">
    <property type="entry name" value="ABC_tran"/>
    <property type="match status" value="1"/>
</dbReference>
<dbReference type="PROSITE" id="PS50893">
    <property type="entry name" value="ABC_TRANSPORTER_2"/>
    <property type="match status" value="1"/>
</dbReference>
<comment type="subcellular location">
    <subcellularLocation>
        <location evidence="1">Cell membrane</location>
        <topology evidence="1">Peripheral membrane protein</topology>
    </subcellularLocation>
</comment>
<protein>
    <submittedName>
        <fullName evidence="9">ABC transporter ATP-binding protein</fullName>
    </submittedName>
    <submittedName>
        <fullName evidence="8">ABC-2 type transport system ATP-binding protein</fullName>
    </submittedName>
</protein>
<dbReference type="GO" id="GO:0005524">
    <property type="term" value="F:ATP binding"/>
    <property type="evidence" value="ECO:0007669"/>
    <property type="project" value="UniProtKB-KW"/>
</dbReference>
<dbReference type="PANTHER" id="PTHR42711">
    <property type="entry name" value="ABC TRANSPORTER ATP-BINDING PROTEIN"/>
    <property type="match status" value="1"/>
</dbReference>
<dbReference type="EMBL" id="CP072788">
    <property type="protein sequence ID" value="QTR02776.1"/>
    <property type="molecule type" value="Genomic_DNA"/>
</dbReference>
<evidence type="ECO:0000313" key="8">
    <source>
        <dbReference type="EMBL" id="MBM7814477.1"/>
    </source>
</evidence>
<dbReference type="Gene3D" id="3.40.50.300">
    <property type="entry name" value="P-loop containing nucleotide triphosphate hydrolases"/>
    <property type="match status" value="1"/>
</dbReference>
<name>A0A8T8HWB2_9PSEU</name>
<evidence type="ECO:0000256" key="3">
    <source>
        <dbReference type="ARBA" id="ARBA00022448"/>
    </source>
</evidence>
<accession>A0A8T8HWB2</accession>
<reference evidence="9" key="2">
    <citation type="submission" date="2021-04" db="EMBL/GenBank/DDBJ databases">
        <title>Saccharothrix algeriensis WGS.</title>
        <authorList>
            <person name="Stuskova K."/>
            <person name="Hakalova E."/>
            <person name="Tebbal A.B."/>
            <person name="Eichmeier A."/>
        </authorList>
    </citation>
    <scope>NUCLEOTIDE SEQUENCE</scope>
    <source>
        <strain evidence="9">NRRL B-24137</strain>
    </source>
</reference>
<dbReference type="CDD" id="cd03230">
    <property type="entry name" value="ABC_DR_subfamily_A"/>
    <property type="match status" value="1"/>
</dbReference>
<gene>
    <name evidence="9" type="ORF">J7S33_27685</name>
    <name evidence="8" type="ORF">JOE68_005342</name>
</gene>
<evidence type="ECO:0000256" key="1">
    <source>
        <dbReference type="ARBA" id="ARBA00004202"/>
    </source>
</evidence>
<evidence type="ECO:0000256" key="4">
    <source>
        <dbReference type="ARBA" id="ARBA00022741"/>
    </source>
</evidence>
<keyword evidence="11" id="KW-1185">Reference proteome</keyword>
<dbReference type="RefSeq" id="WP_204845064.1">
    <property type="nucleotide sequence ID" value="NZ_JAFBCL010000001.1"/>
</dbReference>
<dbReference type="SUPFAM" id="SSF52540">
    <property type="entry name" value="P-loop containing nucleoside triphosphate hydrolases"/>
    <property type="match status" value="1"/>
</dbReference>
<evidence type="ECO:0000259" key="7">
    <source>
        <dbReference type="PROSITE" id="PS50893"/>
    </source>
</evidence>
<dbReference type="AlphaFoldDB" id="A0A8T8HWB2"/>
<dbReference type="GO" id="GO:0016887">
    <property type="term" value="F:ATP hydrolysis activity"/>
    <property type="evidence" value="ECO:0007669"/>
    <property type="project" value="InterPro"/>
</dbReference>
<dbReference type="InterPro" id="IPR003439">
    <property type="entry name" value="ABC_transporter-like_ATP-bd"/>
</dbReference>
<dbReference type="InterPro" id="IPR050763">
    <property type="entry name" value="ABC_transporter_ATP-binding"/>
</dbReference>